<reference evidence="2" key="1">
    <citation type="journal article" date="2023" name="Science">
        <title>Genome structures resolve the early diversification of teleost fishes.</title>
        <authorList>
            <person name="Parey E."/>
            <person name="Louis A."/>
            <person name="Montfort J."/>
            <person name="Bouchez O."/>
            <person name="Roques C."/>
            <person name="Iampietro C."/>
            <person name="Lluch J."/>
            <person name="Castinel A."/>
            <person name="Donnadieu C."/>
            <person name="Desvignes T."/>
            <person name="Floi Bucao C."/>
            <person name="Jouanno E."/>
            <person name="Wen M."/>
            <person name="Mejri S."/>
            <person name="Dirks R."/>
            <person name="Jansen H."/>
            <person name="Henkel C."/>
            <person name="Chen W.J."/>
            <person name="Zahm M."/>
            <person name="Cabau C."/>
            <person name="Klopp C."/>
            <person name="Thompson A.W."/>
            <person name="Robinson-Rechavi M."/>
            <person name="Braasch I."/>
            <person name="Lecointre G."/>
            <person name="Bobe J."/>
            <person name="Postlethwait J.H."/>
            <person name="Berthelot C."/>
            <person name="Roest Crollius H."/>
            <person name="Guiguen Y."/>
        </authorList>
    </citation>
    <scope>NUCLEOTIDE SEQUENCE</scope>
    <source>
        <strain evidence="2">NC1722</strain>
    </source>
</reference>
<dbReference type="AlphaFoldDB" id="A0AAD7RLD9"/>
<organism evidence="2 3">
    <name type="scientific">Aldrovandia affinis</name>
    <dbReference type="NCBI Taxonomy" id="143900"/>
    <lineage>
        <taxon>Eukaryota</taxon>
        <taxon>Metazoa</taxon>
        <taxon>Chordata</taxon>
        <taxon>Craniata</taxon>
        <taxon>Vertebrata</taxon>
        <taxon>Euteleostomi</taxon>
        <taxon>Actinopterygii</taxon>
        <taxon>Neopterygii</taxon>
        <taxon>Teleostei</taxon>
        <taxon>Notacanthiformes</taxon>
        <taxon>Halosauridae</taxon>
        <taxon>Aldrovandia</taxon>
    </lineage>
</organism>
<dbReference type="Proteomes" id="UP001221898">
    <property type="component" value="Unassembled WGS sequence"/>
</dbReference>
<keyword evidence="3" id="KW-1185">Reference proteome</keyword>
<protein>
    <submittedName>
        <fullName evidence="2">Uncharacterized protein</fullName>
    </submittedName>
</protein>
<evidence type="ECO:0000313" key="2">
    <source>
        <dbReference type="EMBL" id="KAJ8386195.1"/>
    </source>
</evidence>
<accession>A0AAD7RLD9</accession>
<feature type="region of interest" description="Disordered" evidence="1">
    <location>
        <begin position="59"/>
        <end position="111"/>
    </location>
</feature>
<sequence>MLLPVDFLTFPDQDGDGDLTSLGEARSNASCVSARTSVALDNQEDSQVRTMDWLMQSPVQAEAESESVPEEDAVRKAVPVDTSEEDQSDELLDSVPDDSIPDHITDALPNTSLDTVSGQLFMPVAPF</sequence>
<name>A0AAD7RLD9_9TELE</name>
<evidence type="ECO:0000313" key="3">
    <source>
        <dbReference type="Proteomes" id="UP001221898"/>
    </source>
</evidence>
<feature type="compositionally biased region" description="Acidic residues" evidence="1">
    <location>
        <begin position="82"/>
        <end position="96"/>
    </location>
</feature>
<proteinExistence type="predicted"/>
<dbReference type="EMBL" id="JAINUG010000233">
    <property type="protein sequence ID" value="KAJ8386195.1"/>
    <property type="molecule type" value="Genomic_DNA"/>
</dbReference>
<gene>
    <name evidence="2" type="ORF">AAFF_G00176190</name>
</gene>
<comment type="caution">
    <text evidence="2">The sequence shown here is derived from an EMBL/GenBank/DDBJ whole genome shotgun (WGS) entry which is preliminary data.</text>
</comment>
<evidence type="ECO:0000256" key="1">
    <source>
        <dbReference type="SAM" id="MobiDB-lite"/>
    </source>
</evidence>